<evidence type="ECO:0000313" key="11">
    <source>
        <dbReference type="Proteomes" id="UP001056649"/>
    </source>
</evidence>
<keyword evidence="7" id="KW-1133">Transmembrane helix</keyword>
<comment type="cofactor">
    <cofactor evidence="6">
        <name>Zn(2+)</name>
        <dbReference type="ChEBI" id="CHEBI:29105"/>
    </cofactor>
    <text evidence="6">Binds 1 zinc ion per subunit.</text>
</comment>
<comment type="similarity">
    <text evidence="6">Belongs to the peptidase M48 family.</text>
</comment>
<organism evidence="10 11">
    <name type="scientific">Candidatus Endoriftia persephonae</name>
    <dbReference type="NCBI Taxonomy" id="393765"/>
    <lineage>
        <taxon>Bacteria</taxon>
        <taxon>Pseudomonadati</taxon>
        <taxon>Pseudomonadota</taxon>
        <taxon>Gammaproteobacteria</taxon>
        <taxon>Chromatiales</taxon>
        <taxon>Sedimenticolaceae</taxon>
        <taxon>Candidatus Endoriftia</taxon>
    </lineage>
</organism>
<keyword evidence="4 6" id="KW-0862">Zinc</keyword>
<feature type="transmembrane region" description="Helical" evidence="7">
    <location>
        <begin position="96"/>
        <end position="114"/>
    </location>
</feature>
<dbReference type="PANTHER" id="PTHR22726">
    <property type="entry name" value="METALLOENDOPEPTIDASE OMA1"/>
    <property type="match status" value="1"/>
</dbReference>
<dbReference type="GO" id="GO:0046872">
    <property type="term" value="F:metal ion binding"/>
    <property type="evidence" value="ECO:0007669"/>
    <property type="project" value="UniProtKB-KW"/>
</dbReference>
<dbReference type="GO" id="GO:0004222">
    <property type="term" value="F:metalloendopeptidase activity"/>
    <property type="evidence" value="ECO:0007669"/>
    <property type="project" value="InterPro"/>
</dbReference>
<keyword evidence="3 6" id="KW-0378">Hydrolase</keyword>
<name>A0A9J6ZVV8_9GAMM</name>
<dbReference type="AlphaFoldDB" id="A0A9J6ZVV8"/>
<feature type="domain" description="Peptidase M48" evidence="8">
    <location>
        <begin position="159"/>
        <end position="338"/>
    </location>
</feature>
<evidence type="ECO:0000256" key="5">
    <source>
        <dbReference type="ARBA" id="ARBA00023049"/>
    </source>
</evidence>
<evidence type="ECO:0000256" key="1">
    <source>
        <dbReference type="ARBA" id="ARBA00022670"/>
    </source>
</evidence>
<dbReference type="Gene3D" id="3.30.2010.10">
    <property type="entry name" value="Metalloproteases ('zincins'), catalytic domain"/>
    <property type="match status" value="1"/>
</dbReference>
<evidence type="ECO:0000256" key="2">
    <source>
        <dbReference type="ARBA" id="ARBA00022723"/>
    </source>
</evidence>
<sequence length="355" mass="39435">MITTEALYFDGRQSQARRVRVSLNGRDLWIEYATGECFWPTSELRITPQLGSAPQGIFLPEGGKLEVANHDFMLQLEALTDRTGEGRWLHHLESRYRYVILAVSLALGLGWLMISQGVPLASRYLAFATPLQLDLILGEEVLALLDKRWLEPSKLPETEQQHYRQLFQRMVREADAATPLQLQFRAGGTVGANAFALPSGIVVVTDELIELAQADAEVMGVFAHEIGHLVYRHGVRHVLQDSLLVLLTTLFVGDAASSGALLAALPVLLVESHYSREFESEADRYAVLLMQRAGLDRQHLGRMLQRLGESHGGEESGALSYLSTHPMTQERIEMIAHWGQGKASDVTHKVAISAH</sequence>
<keyword evidence="11" id="KW-1185">Reference proteome</keyword>
<evidence type="ECO:0000256" key="6">
    <source>
        <dbReference type="RuleBase" id="RU003983"/>
    </source>
</evidence>
<evidence type="ECO:0000256" key="4">
    <source>
        <dbReference type="ARBA" id="ARBA00022833"/>
    </source>
</evidence>
<dbReference type="InterPro" id="IPR051156">
    <property type="entry name" value="Mito/Outer_Membr_Metalloprot"/>
</dbReference>
<gene>
    <name evidence="10" type="ORF">L0Y14_12500</name>
</gene>
<evidence type="ECO:0000256" key="3">
    <source>
        <dbReference type="ARBA" id="ARBA00022801"/>
    </source>
</evidence>
<keyword evidence="5 6" id="KW-0482">Metalloprotease</keyword>
<dbReference type="Pfam" id="PF23368">
    <property type="entry name" value="DUF7092"/>
    <property type="match status" value="1"/>
</dbReference>
<dbReference type="EMBL" id="CP090569">
    <property type="protein sequence ID" value="USF86947.1"/>
    <property type="molecule type" value="Genomic_DNA"/>
</dbReference>
<dbReference type="PANTHER" id="PTHR22726:SF1">
    <property type="entry name" value="METALLOENDOPEPTIDASE OMA1, MITOCHONDRIAL"/>
    <property type="match status" value="1"/>
</dbReference>
<protein>
    <submittedName>
        <fullName evidence="10">M48 family metallopeptidase</fullName>
    </submittedName>
</protein>
<reference evidence="10" key="1">
    <citation type="journal article" date="2022" name="Mol. Ecol. Resour.">
        <title>The complete and closed genome of the facultative generalist Candidatus Endoriftia persephone from deep-sea hydrothermal vents.</title>
        <authorList>
            <person name="de Oliveira A.L."/>
            <person name="Srivastava A."/>
            <person name="Espada-Hinojosa S."/>
            <person name="Bright M."/>
        </authorList>
    </citation>
    <scope>NUCLEOTIDE SEQUENCE</scope>
    <source>
        <strain evidence="10">Tica-EPR-9o50.N</strain>
    </source>
</reference>
<proteinExistence type="inferred from homology"/>
<dbReference type="Pfam" id="PF01435">
    <property type="entry name" value="Peptidase_M48"/>
    <property type="match status" value="1"/>
</dbReference>
<dbReference type="GO" id="GO:0016020">
    <property type="term" value="C:membrane"/>
    <property type="evidence" value="ECO:0007669"/>
    <property type="project" value="TreeGrafter"/>
</dbReference>
<dbReference type="Proteomes" id="UP001056649">
    <property type="component" value="Chromosome"/>
</dbReference>
<feature type="domain" description="DUF7092" evidence="9">
    <location>
        <begin position="4"/>
        <end position="76"/>
    </location>
</feature>
<dbReference type="InterPro" id="IPR055518">
    <property type="entry name" value="DUF7092"/>
</dbReference>
<dbReference type="KEGG" id="eps:L0Y14_12500"/>
<keyword evidence="7" id="KW-0812">Transmembrane</keyword>
<evidence type="ECO:0000259" key="8">
    <source>
        <dbReference type="Pfam" id="PF01435"/>
    </source>
</evidence>
<keyword evidence="7" id="KW-0472">Membrane</keyword>
<dbReference type="InterPro" id="IPR001915">
    <property type="entry name" value="Peptidase_M48"/>
</dbReference>
<evidence type="ECO:0000256" key="7">
    <source>
        <dbReference type="SAM" id="Phobius"/>
    </source>
</evidence>
<accession>A0A9J6ZVV8</accession>
<evidence type="ECO:0000313" key="10">
    <source>
        <dbReference type="EMBL" id="USF86947.1"/>
    </source>
</evidence>
<dbReference type="CDD" id="cd07332">
    <property type="entry name" value="M48C_Oma1_like"/>
    <property type="match status" value="1"/>
</dbReference>
<dbReference type="GO" id="GO:0051603">
    <property type="term" value="P:proteolysis involved in protein catabolic process"/>
    <property type="evidence" value="ECO:0007669"/>
    <property type="project" value="TreeGrafter"/>
</dbReference>
<keyword evidence="1 6" id="KW-0645">Protease</keyword>
<dbReference type="RefSeq" id="WP_005965264.1">
    <property type="nucleotide sequence ID" value="NZ_CP090569.1"/>
</dbReference>
<evidence type="ECO:0000259" key="9">
    <source>
        <dbReference type="Pfam" id="PF23368"/>
    </source>
</evidence>
<keyword evidence="2" id="KW-0479">Metal-binding</keyword>